<dbReference type="RefSeq" id="WP_283422139.1">
    <property type="nucleotide sequence ID" value="NZ_FXTZ01000006.1"/>
</dbReference>
<gene>
    <name evidence="1" type="ORF">SAMN06264346_1063</name>
</gene>
<evidence type="ECO:0000313" key="1">
    <source>
        <dbReference type="EMBL" id="SMP21085.1"/>
    </source>
</evidence>
<protein>
    <recommendedName>
        <fullName evidence="3">RHS repeat-associated core domain-containing protein</fullName>
    </recommendedName>
</protein>
<dbReference type="EMBL" id="FXTZ01000006">
    <property type="protein sequence ID" value="SMP21085.1"/>
    <property type="molecule type" value="Genomic_DNA"/>
</dbReference>
<proteinExistence type="predicted"/>
<name>A0ABY1NX97_9FLAO</name>
<sequence length="285" mass="31010">MLRPIAEASRRFTPYHYGNNNPVGFIDPDGRITVDNLSGQYTMGSVVADFIKKNGFDDSHLPLLYKDDSGMMIVNESLGEDGEGGGGMPSIEELLELLEPESEYFDGIDFSQFGNPNDVIFLFDTESVGGLGHAAVIIGSEKDGWYYYSLNGTGGDKGRAYGNAIGADIGTKLGKISAQDAINKANTVNPIYSHNYDKSIRLISSSTEDSKMKIEAAKAAGVEKYILTAQDCLTVPMAAFNKLTKMRGGIGPQTAKVPNGWSTFLPATIWVYNLYLPANRELKYK</sequence>
<reference evidence="1 2" key="1">
    <citation type="submission" date="2017-05" db="EMBL/GenBank/DDBJ databases">
        <authorList>
            <person name="Varghese N."/>
            <person name="Submissions S."/>
        </authorList>
    </citation>
    <scope>NUCLEOTIDE SEQUENCE [LARGE SCALE GENOMIC DNA]</scope>
    <source>
        <strain evidence="1 2">DSM 28214</strain>
    </source>
</reference>
<comment type="caution">
    <text evidence="1">The sequence shown here is derived from an EMBL/GenBank/DDBJ whole genome shotgun (WGS) entry which is preliminary data.</text>
</comment>
<evidence type="ECO:0000313" key="2">
    <source>
        <dbReference type="Proteomes" id="UP001157960"/>
    </source>
</evidence>
<accession>A0ABY1NX97</accession>
<keyword evidence="2" id="KW-1185">Reference proteome</keyword>
<evidence type="ECO:0008006" key="3">
    <source>
        <dbReference type="Google" id="ProtNLM"/>
    </source>
</evidence>
<organism evidence="1 2">
    <name type="scientific">Chryseobacterium profundimaris</name>
    <dbReference type="NCBI Taxonomy" id="1387275"/>
    <lineage>
        <taxon>Bacteria</taxon>
        <taxon>Pseudomonadati</taxon>
        <taxon>Bacteroidota</taxon>
        <taxon>Flavobacteriia</taxon>
        <taxon>Flavobacteriales</taxon>
        <taxon>Weeksellaceae</taxon>
        <taxon>Chryseobacterium group</taxon>
        <taxon>Chryseobacterium</taxon>
    </lineage>
</organism>
<dbReference type="Proteomes" id="UP001157960">
    <property type="component" value="Unassembled WGS sequence"/>
</dbReference>